<sequence>MRYLILIFFSFVISHSFAQTNFEATYQIKFDNEKLKNLYKEESSRDAMQYNMLFKTMIKSAESLDYKILFNSSNAVFEPTETLTVKKNKGLNFGSGILTTIDAEAKIFTSTECNEYYKKIDAGGVKALVLYPFKNFNWKLTNQNKVLNGLKIFKANTELNRNNRVILIEAWYCKDLPYSYGPVMFNGLPGLIVQVTIEEKSKNSLKYTFSMESIKKTSKAVEKAPKETYKIISERELNEIFAKMNSNFNPH</sequence>
<organism evidence="2 3">
    <name type="scientific">Mesonia aestuariivivens</name>
    <dbReference type="NCBI Taxonomy" id="2796128"/>
    <lineage>
        <taxon>Bacteria</taxon>
        <taxon>Pseudomonadati</taxon>
        <taxon>Bacteroidota</taxon>
        <taxon>Flavobacteriia</taxon>
        <taxon>Flavobacteriales</taxon>
        <taxon>Flavobacteriaceae</taxon>
        <taxon>Mesonia</taxon>
    </lineage>
</organism>
<dbReference type="NCBIfam" id="TIGR01200">
    <property type="entry name" value="GLPGLI"/>
    <property type="match status" value="1"/>
</dbReference>
<feature type="chain" id="PRO_5047291471" evidence="1">
    <location>
        <begin position="19"/>
        <end position="251"/>
    </location>
</feature>
<gene>
    <name evidence="2" type="ORF">KW502_07215</name>
</gene>
<keyword evidence="1" id="KW-0732">Signal</keyword>
<name>A0ABS6W157_9FLAO</name>
<dbReference type="RefSeq" id="WP_219039876.1">
    <property type="nucleotide sequence ID" value="NZ_JAHWDF010000006.1"/>
</dbReference>
<evidence type="ECO:0000256" key="1">
    <source>
        <dbReference type="SAM" id="SignalP"/>
    </source>
</evidence>
<proteinExistence type="predicted"/>
<evidence type="ECO:0000313" key="2">
    <source>
        <dbReference type="EMBL" id="MBW2961585.1"/>
    </source>
</evidence>
<dbReference type="Proteomes" id="UP000719267">
    <property type="component" value="Unassembled WGS sequence"/>
</dbReference>
<protein>
    <submittedName>
        <fullName evidence="2">GLPGLI family protein</fullName>
    </submittedName>
</protein>
<evidence type="ECO:0000313" key="3">
    <source>
        <dbReference type="Proteomes" id="UP000719267"/>
    </source>
</evidence>
<keyword evidence="3" id="KW-1185">Reference proteome</keyword>
<reference evidence="2 3" key="1">
    <citation type="submission" date="2021-07" db="EMBL/GenBank/DDBJ databases">
        <title>Mesonia aestuariivivens sp. nov., isolated from a tidal flat.</title>
        <authorList>
            <person name="Kim Y.-O."/>
            <person name="Yoon J.-H."/>
        </authorList>
    </citation>
    <scope>NUCLEOTIDE SEQUENCE [LARGE SCALE GENOMIC DNA]</scope>
    <source>
        <strain evidence="2 3">JHPTF-M18</strain>
    </source>
</reference>
<accession>A0ABS6W157</accession>
<dbReference type="EMBL" id="JAHWDF010000006">
    <property type="protein sequence ID" value="MBW2961585.1"/>
    <property type="molecule type" value="Genomic_DNA"/>
</dbReference>
<dbReference type="Pfam" id="PF09697">
    <property type="entry name" value="Porph_ging"/>
    <property type="match status" value="1"/>
</dbReference>
<comment type="caution">
    <text evidence="2">The sequence shown here is derived from an EMBL/GenBank/DDBJ whole genome shotgun (WGS) entry which is preliminary data.</text>
</comment>
<dbReference type="InterPro" id="IPR005901">
    <property type="entry name" value="GLPGLI"/>
</dbReference>
<feature type="signal peptide" evidence="1">
    <location>
        <begin position="1"/>
        <end position="18"/>
    </location>
</feature>